<dbReference type="Gene3D" id="1.10.8.430">
    <property type="entry name" value="Helical domain of apoptotic protease-activating factors"/>
    <property type="match status" value="1"/>
</dbReference>
<dbReference type="InterPro" id="IPR027417">
    <property type="entry name" value="P-loop_NTPase"/>
</dbReference>
<dbReference type="Gene3D" id="3.40.50.10140">
    <property type="entry name" value="Toll/interleukin-1 receptor homology (TIR) domain"/>
    <property type="match status" value="1"/>
</dbReference>
<dbReference type="PRINTS" id="PR00364">
    <property type="entry name" value="DISEASERSIST"/>
</dbReference>
<evidence type="ECO:0000256" key="5">
    <source>
        <dbReference type="SAM" id="MobiDB-lite"/>
    </source>
</evidence>
<keyword evidence="4" id="KW-0520">NAD</keyword>
<dbReference type="GO" id="GO:0006952">
    <property type="term" value="P:defense response"/>
    <property type="evidence" value="ECO:0007669"/>
    <property type="project" value="UniProtKB-KW"/>
</dbReference>
<accession>A0A7N0V7U0</accession>
<sequence>MAAGYGVGRSSQKRERFAHDVFLSFRGEDVREGFIDHLRHALDQKGITVFYDDKGLEQGDEIQSKLYEAIESSEIAIVTFSRRYVDSRWCLDELVKIMERHGSHDLKVLPVFYKVDPTDVRHQTGTYVEAFPNHHTKYGCERVNKWKQALTSAADLRGFHPKSNEYEAQFIQRIVKEVDRKLDARQLDIPKYMVGAESSLIQKISMWLQNGSSQVEVGIIFGPGGVGKTTTAKVVYNKNYRAFESSSFLAGVRTAHGNDIEFIRLQKQLICNITRDETVSIDNVSQGKQKIKRVIGTKKILVVLDDVEEKVEIDGMFNYPEWFVSGSKILLTTRSRDLLINEKSISRFEVCLLDDERSIELFSRHAFEQAYPLQNYEKISMLFIKYCDGLPLALEVLASTLRSITFEKWELEFDRLQEYPLKKVHNILKWSFDYIEQSTVKDIFLHIAFYMVGMKKEYALKILDGCGLHGEIGLQNLIDKCLLSNCDILGMHRLIQNMGYEVVRQESPIKLGCRSRLLGSNDAYEVLRKKTGTSTVKGLHLKNPDPLDDDISPEEPYARHLTQRMHTSYIHSNPSRKVPLHVKPVKTDAFTKMSNLDLLLIENVQIDGCFEDFPKGIKWLLWRGCPLTEIPLDCDLEELVVLDMQKSSLVHGWNDSKFMGALKILDLSHSHHLVSTPDLSNAPMLEWISYKDCISLVKVHESIGELENLTELNLEGCINLVILPECLRALKKLTRFTVAGCRNLRNLPINMLHSIESLNLSGCSSMFVTFNQAETSTTTMPESGSNIIISATSHYSHPPIFNIFLPSLKQLFLANCGISRDDIMEVISCAPSLEFLDLSHNPICVLGNMNRGRPCLKLHALVVDTCPNLQSISNILYGCQLRLQNCGSLRKITVYRKSSVIQEQQRQHLLDTKYYEKLVDMEHGVSVDAVIERKSEMNEDRAKYLGFPNLDTFDYPRMDIGRFGRGIYQAGMYCVFLRGDHMAEWFLPTTTYEGVRAVSYRVPSFHPNNERPIRALNLGLVGTHDLHICIIKNVTRMWRWFYSQPWWIDSLLGENKDEKLTWLSHWSVTEHRQIRAGDLLQIHIANRCEYIGVKVIYEDEQLDGEGAEKEDEEVHGTCKSADSSRTRISNQKGKEEGIDDSNTDVAVWYNNIFRSVDLSLYFIGEVGEVKQKTNEEISCDATSAYIKMYDIGLF</sequence>
<keyword evidence="2" id="KW-0677">Repeat</keyword>
<dbReference type="InterPro" id="IPR032675">
    <property type="entry name" value="LRR_dom_sf"/>
</dbReference>
<dbReference type="InterPro" id="IPR001611">
    <property type="entry name" value="Leu-rich_rpt"/>
</dbReference>
<dbReference type="SUPFAM" id="SSF52540">
    <property type="entry name" value="P-loop containing nucleoside triphosphate hydrolases"/>
    <property type="match status" value="1"/>
</dbReference>
<protein>
    <recommendedName>
        <fullName evidence="6">TIR domain-containing protein</fullName>
    </recommendedName>
</protein>
<evidence type="ECO:0000256" key="2">
    <source>
        <dbReference type="ARBA" id="ARBA00022737"/>
    </source>
</evidence>
<keyword evidence="1" id="KW-0433">Leucine-rich repeat</keyword>
<dbReference type="Pfam" id="PF00931">
    <property type="entry name" value="NB-ARC"/>
    <property type="match status" value="1"/>
</dbReference>
<feature type="domain" description="TIR" evidence="6">
    <location>
        <begin position="17"/>
        <end position="182"/>
    </location>
</feature>
<dbReference type="FunFam" id="3.40.50.10140:FF:000007">
    <property type="entry name" value="Disease resistance protein (TIR-NBS-LRR class)"/>
    <property type="match status" value="1"/>
</dbReference>
<dbReference type="OMA" id="NETKGLM"/>
<dbReference type="GO" id="GO:0043531">
    <property type="term" value="F:ADP binding"/>
    <property type="evidence" value="ECO:0007669"/>
    <property type="project" value="InterPro"/>
</dbReference>
<dbReference type="SUPFAM" id="SSF52200">
    <property type="entry name" value="Toll/Interleukin receptor TIR domain"/>
    <property type="match status" value="1"/>
</dbReference>
<dbReference type="InterPro" id="IPR002182">
    <property type="entry name" value="NB-ARC"/>
</dbReference>
<dbReference type="AlphaFoldDB" id="A0A7N0V7U0"/>
<dbReference type="Pfam" id="PF01582">
    <property type="entry name" value="TIR"/>
    <property type="match status" value="1"/>
</dbReference>
<evidence type="ECO:0000256" key="4">
    <source>
        <dbReference type="ARBA" id="ARBA00023027"/>
    </source>
</evidence>
<dbReference type="InterPro" id="IPR036390">
    <property type="entry name" value="WH_DNA-bd_sf"/>
</dbReference>
<dbReference type="Gramene" id="Kaladp0150s0001.1.v1.1">
    <property type="protein sequence ID" value="Kaladp0150s0001.1.v1.1"/>
    <property type="gene ID" value="Kaladp0150s0001.v1.1"/>
</dbReference>
<evidence type="ECO:0000256" key="1">
    <source>
        <dbReference type="ARBA" id="ARBA00022614"/>
    </source>
</evidence>
<dbReference type="SMART" id="SM00255">
    <property type="entry name" value="TIR"/>
    <property type="match status" value="1"/>
</dbReference>
<dbReference type="EnsemblPlants" id="Kaladp0150s0001.1.v1.1">
    <property type="protein sequence ID" value="Kaladp0150s0001.1.v1.1"/>
    <property type="gene ID" value="Kaladp0150s0001.v1.1"/>
</dbReference>
<evidence type="ECO:0000313" key="8">
    <source>
        <dbReference type="Proteomes" id="UP000594263"/>
    </source>
</evidence>
<evidence type="ECO:0000256" key="3">
    <source>
        <dbReference type="ARBA" id="ARBA00022821"/>
    </source>
</evidence>
<feature type="compositionally biased region" description="Polar residues" evidence="5">
    <location>
        <begin position="1120"/>
        <end position="1131"/>
    </location>
</feature>
<dbReference type="SUPFAM" id="SSF46785">
    <property type="entry name" value="Winged helix' DNA-binding domain"/>
    <property type="match status" value="1"/>
</dbReference>
<dbReference type="GO" id="GO:0007165">
    <property type="term" value="P:signal transduction"/>
    <property type="evidence" value="ECO:0007669"/>
    <property type="project" value="InterPro"/>
</dbReference>
<keyword evidence="3" id="KW-0611">Plant defense</keyword>
<keyword evidence="8" id="KW-1185">Reference proteome</keyword>
<dbReference type="SUPFAM" id="SSF52058">
    <property type="entry name" value="L domain-like"/>
    <property type="match status" value="1"/>
</dbReference>
<organism evidence="7 8">
    <name type="scientific">Kalanchoe fedtschenkoi</name>
    <name type="common">Lavender scallops</name>
    <name type="synonym">South American air plant</name>
    <dbReference type="NCBI Taxonomy" id="63787"/>
    <lineage>
        <taxon>Eukaryota</taxon>
        <taxon>Viridiplantae</taxon>
        <taxon>Streptophyta</taxon>
        <taxon>Embryophyta</taxon>
        <taxon>Tracheophyta</taxon>
        <taxon>Spermatophyta</taxon>
        <taxon>Magnoliopsida</taxon>
        <taxon>eudicotyledons</taxon>
        <taxon>Gunneridae</taxon>
        <taxon>Pentapetalae</taxon>
        <taxon>Saxifragales</taxon>
        <taxon>Crassulaceae</taxon>
        <taxon>Kalanchoe</taxon>
    </lineage>
</organism>
<dbReference type="Proteomes" id="UP000594263">
    <property type="component" value="Unplaced"/>
</dbReference>
<evidence type="ECO:0000313" key="7">
    <source>
        <dbReference type="EnsemblPlants" id="Kaladp0150s0001.1.v1.1"/>
    </source>
</evidence>
<dbReference type="PROSITE" id="PS50104">
    <property type="entry name" value="TIR"/>
    <property type="match status" value="1"/>
</dbReference>
<dbReference type="Gene3D" id="3.80.10.10">
    <property type="entry name" value="Ribonuclease Inhibitor"/>
    <property type="match status" value="2"/>
</dbReference>
<dbReference type="InterPro" id="IPR042197">
    <property type="entry name" value="Apaf_helical"/>
</dbReference>
<dbReference type="InterPro" id="IPR000157">
    <property type="entry name" value="TIR_dom"/>
</dbReference>
<dbReference type="PANTHER" id="PTHR11017:SF305">
    <property type="entry name" value="TMV RESISTANCE PROTEIN N-LIKE"/>
    <property type="match status" value="1"/>
</dbReference>
<dbReference type="InterPro" id="IPR035897">
    <property type="entry name" value="Toll_tir_struct_dom_sf"/>
</dbReference>
<feature type="region of interest" description="Disordered" evidence="5">
    <location>
        <begin position="1106"/>
        <end position="1137"/>
    </location>
</feature>
<dbReference type="InterPro" id="IPR058192">
    <property type="entry name" value="WHD_ROQ1-like"/>
</dbReference>
<dbReference type="PROSITE" id="PS51450">
    <property type="entry name" value="LRR"/>
    <property type="match status" value="1"/>
</dbReference>
<name>A0A7N0V7U0_KALFE</name>
<dbReference type="Gene3D" id="3.40.50.300">
    <property type="entry name" value="P-loop containing nucleotide triphosphate hydrolases"/>
    <property type="match status" value="1"/>
</dbReference>
<reference evidence="7" key="1">
    <citation type="submission" date="2021-01" db="UniProtKB">
        <authorList>
            <consortium name="EnsemblPlants"/>
        </authorList>
    </citation>
    <scope>IDENTIFICATION</scope>
</reference>
<evidence type="ECO:0000259" key="6">
    <source>
        <dbReference type="PROSITE" id="PS50104"/>
    </source>
</evidence>
<dbReference type="PANTHER" id="PTHR11017">
    <property type="entry name" value="LEUCINE-RICH REPEAT-CONTAINING PROTEIN"/>
    <property type="match status" value="1"/>
</dbReference>
<dbReference type="InterPro" id="IPR044974">
    <property type="entry name" value="Disease_R_plants"/>
</dbReference>
<dbReference type="Pfam" id="PF23282">
    <property type="entry name" value="WHD_ROQ1"/>
    <property type="match status" value="1"/>
</dbReference>
<proteinExistence type="predicted"/>